<dbReference type="eggNOG" id="COG0782">
    <property type="taxonomic scope" value="Bacteria"/>
</dbReference>
<reference evidence="13 14" key="2">
    <citation type="submission" date="2007-06" db="EMBL/GenBank/DDBJ databases">
        <title>Draft genome sequence of Pseudoflavonifractor capillosus ATCC 29799.</title>
        <authorList>
            <person name="Sudarsanam P."/>
            <person name="Ley R."/>
            <person name="Guruge J."/>
            <person name="Turnbaugh P.J."/>
            <person name="Mahowald M."/>
            <person name="Liep D."/>
            <person name="Gordon J."/>
        </authorList>
    </citation>
    <scope>NUCLEOTIDE SEQUENCE [LARGE SCALE GENOMIC DNA]</scope>
    <source>
        <strain evidence="13 14">ATCC 29799</strain>
    </source>
</reference>
<dbReference type="EMBL" id="AAXG02000001">
    <property type="protein sequence ID" value="EDN02073.1"/>
    <property type="molecule type" value="Genomic_DNA"/>
</dbReference>
<dbReference type="GO" id="GO:0006354">
    <property type="term" value="P:DNA-templated transcription elongation"/>
    <property type="evidence" value="ECO:0007669"/>
    <property type="project" value="TreeGrafter"/>
</dbReference>
<proteinExistence type="inferred from homology"/>
<dbReference type="InterPro" id="IPR036953">
    <property type="entry name" value="GreA/GreB_C_sf"/>
</dbReference>
<accession>A6NPJ1</accession>
<feature type="compositionally biased region" description="Basic and acidic residues" evidence="10">
    <location>
        <begin position="20"/>
        <end position="36"/>
    </location>
</feature>
<dbReference type="PANTHER" id="PTHR30437:SF4">
    <property type="entry name" value="TRANSCRIPTION ELONGATION FACTOR GREA"/>
    <property type="match status" value="1"/>
</dbReference>
<keyword evidence="14" id="KW-1185">Reference proteome</keyword>
<dbReference type="SUPFAM" id="SSF54534">
    <property type="entry name" value="FKBP-like"/>
    <property type="match status" value="1"/>
</dbReference>
<dbReference type="SUPFAM" id="SSF46557">
    <property type="entry name" value="GreA transcript cleavage protein, N-terminal domain"/>
    <property type="match status" value="1"/>
</dbReference>
<evidence type="ECO:0000259" key="11">
    <source>
        <dbReference type="Pfam" id="PF01272"/>
    </source>
</evidence>
<gene>
    <name evidence="9" type="primary">greA</name>
    <name evidence="13" type="ORF">BACCAP_00107</name>
</gene>
<evidence type="ECO:0000313" key="13">
    <source>
        <dbReference type="EMBL" id="EDN02073.1"/>
    </source>
</evidence>
<keyword evidence="3 9" id="KW-0805">Transcription regulation</keyword>
<reference evidence="13 14" key="1">
    <citation type="submission" date="2007-04" db="EMBL/GenBank/DDBJ databases">
        <authorList>
            <person name="Fulton L."/>
            <person name="Clifton S."/>
            <person name="Fulton B."/>
            <person name="Xu J."/>
            <person name="Minx P."/>
            <person name="Pepin K.H."/>
            <person name="Johnson M."/>
            <person name="Thiruvilangam P."/>
            <person name="Bhonagiri V."/>
            <person name="Nash W.E."/>
            <person name="Mardis E.R."/>
            <person name="Wilson R.K."/>
        </authorList>
    </citation>
    <scope>NUCLEOTIDE SEQUENCE [LARGE SCALE GENOMIC DNA]</scope>
    <source>
        <strain evidence="13 14">ATCC 29799</strain>
    </source>
</reference>
<dbReference type="Proteomes" id="UP000003639">
    <property type="component" value="Unassembled WGS sequence"/>
</dbReference>
<feature type="compositionally biased region" description="Low complexity" evidence="10">
    <location>
        <begin position="1"/>
        <end position="16"/>
    </location>
</feature>
<sequence>MCYNRGTEAAETAGAGLPQKGEKPRKGSGEMHNELTRKDLQMMREELDYRRITLRPQLLEAVKEARGFGDLSENFEYKAAKQEKNRNESRIRFLENMIRTAVVISDQAAPDTVGLYDKVTVYLEEDDETETYQVVTTMRQDALHGRISKESPVGSALLGKRVGDRIYIQVNDNYGYYVVIKAIEKGEDDGSVPLNRF</sequence>
<keyword evidence="6 9" id="KW-0804">Transcription</keyword>
<feature type="region of interest" description="Disordered" evidence="10">
    <location>
        <begin position="1"/>
        <end position="36"/>
    </location>
</feature>
<dbReference type="Gene3D" id="1.10.287.180">
    <property type="entry name" value="Transcription elongation factor, GreA/GreB, N-terminal domain"/>
    <property type="match status" value="1"/>
</dbReference>
<dbReference type="FunFam" id="1.10.287.180:FF:000001">
    <property type="entry name" value="Transcription elongation factor GreA"/>
    <property type="match status" value="1"/>
</dbReference>
<dbReference type="InterPro" id="IPR023459">
    <property type="entry name" value="Tscrpt_elong_fac_GreA/B_fam"/>
</dbReference>
<dbReference type="InterPro" id="IPR036805">
    <property type="entry name" value="Tscrpt_elong_fac_GreA/B_N_sf"/>
</dbReference>
<evidence type="ECO:0000256" key="7">
    <source>
        <dbReference type="ARBA" id="ARBA00024916"/>
    </source>
</evidence>
<name>A6NPJ1_9FIRM</name>
<dbReference type="HAMAP" id="MF_00105">
    <property type="entry name" value="GreA_GreB"/>
    <property type="match status" value="1"/>
</dbReference>
<dbReference type="PANTHER" id="PTHR30437">
    <property type="entry name" value="TRANSCRIPTION ELONGATION FACTOR GREA"/>
    <property type="match status" value="1"/>
</dbReference>
<feature type="domain" description="Transcription elongation factor GreA/GreB C-terminal" evidence="11">
    <location>
        <begin position="110"/>
        <end position="184"/>
    </location>
</feature>
<dbReference type="PROSITE" id="PS00830">
    <property type="entry name" value="GREAB_2"/>
    <property type="match status" value="1"/>
</dbReference>
<dbReference type="Pfam" id="PF01272">
    <property type="entry name" value="GreA_GreB"/>
    <property type="match status" value="1"/>
</dbReference>
<evidence type="ECO:0000256" key="5">
    <source>
        <dbReference type="ARBA" id="ARBA00023125"/>
    </source>
</evidence>
<dbReference type="GO" id="GO:0032784">
    <property type="term" value="P:regulation of DNA-templated transcription elongation"/>
    <property type="evidence" value="ECO:0007669"/>
    <property type="project" value="UniProtKB-UniRule"/>
</dbReference>
<dbReference type="STRING" id="411467.BACCAP_00107"/>
<dbReference type="GO" id="GO:0003677">
    <property type="term" value="F:DNA binding"/>
    <property type="evidence" value="ECO:0007669"/>
    <property type="project" value="UniProtKB-UniRule"/>
</dbReference>
<evidence type="ECO:0000256" key="2">
    <source>
        <dbReference type="ARBA" id="ARBA00013729"/>
    </source>
</evidence>
<evidence type="ECO:0000256" key="1">
    <source>
        <dbReference type="ARBA" id="ARBA00008213"/>
    </source>
</evidence>
<dbReference type="InterPro" id="IPR001437">
    <property type="entry name" value="Tscrpt_elong_fac_GreA/B_C"/>
</dbReference>
<comment type="caution">
    <text evidence="13">The sequence shown here is derived from an EMBL/GenBank/DDBJ whole genome shotgun (WGS) entry which is preliminary data.</text>
</comment>
<evidence type="ECO:0000259" key="12">
    <source>
        <dbReference type="Pfam" id="PF03449"/>
    </source>
</evidence>
<evidence type="ECO:0000256" key="9">
    <source>
        <dbReference type="HAMAP-Rule" id="MF_00105"/>
    </source>
</evidence>
<keyword evidence="13" id="KW-0648">Protein biosynthesis</keyword>
<keyword evidence="5 9" id="KW-0238">DNA-binding</keyword>
<evidence type="ECO:0000256" key="3">
    <source>
        <dbReference type="ARBA" id="ARBA00023015"/>
    </source>
</evidence>
<keyword evidence="4" id="KW-0175">Coiled coil</keyword>
<dbReference type="InterPro" id="IPR018151">
    <property type="entry name" value="TF_GreA/GreB_CS"/>
</dbReference>
<dbReference type="GO" id="GO:0070063">
    <property type="term" value="F:RNA polymerase binding"/>
    <property type="evidence" value="ECO:0007669"/>
    <property type="project" value="InterPro"/>
</dbReference>
<dbReference type="AlphaFoldDB" id="A6NPJ1"/>
<comment type="function">
    <text evidence="7 9">Necessary for efficient RNA polymerase transcription elongation past template-encoded arresting sites. The arresting sites in DNA have the property of trapping a certain fraction of elongating RNA polymerases that pass through, resulting in locked ternary complexes. Cleavage of the nascent transcript by cleavage factors such as GreA or GreB allows the resumption of elongation from the new 3'terminus. GreA releases sequences of 2 to 3 nucleotides.</text>
</comment>
<protein>
    <recommendedName>
        <fullName evidence="2 9">Transcription elongation factor GreA</fullName>
    </recommendedName>
    <alternativeName>
        <fullName evidence="8 9">Transcript cleavage factor GreA</fullName>
    </alternativeName>
</protein>
<evidence type="ECO:0000256" key="6">
    <source>
        <dbReference type="ARBA" id="ARBA00023163"/>
    </source>
</evidence>
<comment type="similarity">
    <text evidence="1 9">Belongs to the GreA/GreB family.</text>
</comment>
<feature type="domain" description="Transcription elongation factor GreA/GreB N-terminal" evidence="12">
    <location>
        <begin position="35"/>
        <end position="103"/>
    </location>
</feature>
<evidence type="ECO:0000256" key="8">
    <source>
        <dbReference type="ARBA" id="ARBA00030776"/>
    </source>
</evidence>
<dbReference type="InterPro" id="IPR028624">
    <property type="entry name" value="Tscrpt_elong_fac_GreA/B"/>
</dbReference>
<dbReference type="Pfam" id="PF03449">
    <property type="entry name" value="GreA_GreB_N"/>
    <property type="match status" value="1"/>
</dbReference>
<keyword evidence="13" id="KW-0251">Elongation factor</keyword>
<dbReference type="InterPro" id="IPR022691">
    <property type="entry name" value="Tscrpt_elong_fac_GreA/B_N"/>
</dbReference>
<evidence type="ECO:0000256" key="4">
    <source>
        <dbReference type="ARBA" id="ARBA00023054"/>
    </source>
</evidence>
<evidence type="ECO:0000256" key="10">
    <source>
        <dbReference type="SAM" id="MobiDB-lite"/>
    </source>
</evidence>
<dbReference type="GO" id="GO:0003746">
    <property type="term" value="F:translation elongation factor activity"/>
    <property type="evidence" value="ECO:0007669"/>
    <property type="project" value="UniProtKB-KW"/>
</dbReference>
<dbReference type="Gene3D" id="3.10.50.30">
    <property type="entry name" value="Transcription elongation factor, GreA/GreB, C-terminal domain"/>
    <property type="match status" value="1"/>
</dbReference>
<organism evidence="13 14">
    <name type="scientific">Pseudoflavonifractor capillosus ATCC 29799</name>
    <dbReference type="NCBI Taxonomy" id="411467"/>
    <lineage>
        <taxon>Bacteria</taxon>
        <taxon>Bacillati</taxon>
        <taxon>Bacillota</taxon>
        <taxon>Clostridia</taxon>
        <taxon>Eubacteriales</taxon>
        <taxon>Oscillospiraceae</taxon>
        <taxon>Pseudoflavonifractor</taxon>
    </lineage>
</organism>
<evidence type="ECO:0000313" key="14">
    <source>
        <dbReference type="Proteomes" id="UP000003639"/>
    </source>
</evidence>